<evidence type="ECO:0000313" key="3">
    <source>
        <dbReference type="EMBL" id="MQY51307.1"/>
    </source>
</evidence>
<feature type="compositionally biased region" description="Polar residues" evidence="1">
    <location>
        <begin position="32"/>
        <end position="52"/>
    </location>
</feature>
<feature type="compositionally biased region" description="Polar residues" evidence="1">
    <location>
        <begin position="278"/>
        <end position="292"/>
    </location>
</feature>
<dbReference type="AlphaFoldDB" id="A0A6L5JV96"/>
<accession>A0A6L5JV96</accession>
<feature type="region of interest" description="Disordered" evidence="1">
    <location>
        <begin position="29"/>
        <end position="72"/>
    </location>
</feature>
<feature type="region of interest" description="Disordered" evidence="1">
    <location>
        <begin position="252"/>
        <end position="292"/>
    </location>
</feature>
<dbReference type="Proteomes" id="UP000480275">
    <property type="component" value="Unassembled WGS sequence"/>
</dbReference>
<feature type="compositionally biased region" description="Basic and acidic residues" evidence="1">
    <location>
        <begin position="260"/>
        <end position="277"/>
    </location>
</feature>
<comment type="caution">
    <text evidence="3">The sequence shown here is derived from an EMBL/GenBank/DDBJ whole genome shotgun (WGS) entry which is preliminary data.</text>
</comment>
<evidence type="ECO:0000313" key="4">
    <source>
        <dbReference type="Proteomes" id="UP000480275"/>
    </source>
</evidence>
<organism evidence="3 4">
    <name type="scientific">Rhodocyclus tenuis</name>
    <name type="common">Rhodospirillum tenue</name>
    <dbReference type="NCBI Taxonomy" id="1066"/>
    <lineage>
        <taxon>Bacteria</taxon>
        <taxon>Pseudomonadati</taxon>
        <taxon>Pseudomonadota</taxon>
        <taxon>Betaproteobacteria</taxon>
        <taxon>Rhodocyclales</taxon>
        <taxon>Rhodocyclaceae</taxon>
        <taxon>Rhodocyclus</taxon>
    </lineage>
</organism>
<feature type="signal peptide" evidence="2">
    <location>
        <begin position="1"/>
        <end position="21"/>
    </location>
</feature>
<dbReference type="EMBL" id="WIXJ01000003">
    <property type="protein sequence ID" value="MQY51307.1"/>
    <property type="molecule type" value="Genomic_DNA"/>
</dbReference>
<proteinExistence type="predicted"/>
<sequence length="292" mass="30155">MTARFFLTAAALVAVAPLALAIEPGGGAAVSTDGSTSLKGGATSATDRSSSLDLKKSTGSEQRLGVESRTDVGANAEASTEIGGANWVVSALASHAEPPLRECVGKATRFFGDTSSGGWEAAFDDRRYADPAICAIALNEAASRLLPRLRKPGLLPMPDSPAARSLVALPVGDAARIIHLAEQAVGEGRFFVDYGKGGGMTWVSGPLTFTSQNGAVSVSRNGRPFFDADHIDGRRYIFRTAATSGRTVSSTAAASSMASESRDATLSRKRDVRKEISNDVSVTGSSSLSAGK</sequence>
<evidence type="ECO:0000256" key="1">
    <source>
        <dbReference type="SAM" id="MobiDB-lite"/>
    </source>
</evidence>
<gene>
    <name evidence="3" type="ORF">GHK24_05915</name>
</gene>
<keyword evidence="2" id="KW-0732">Signal</keyword>
<feature type="compositionally biased region" description="Basic and acidic residues" evidence="1">
    <location>
        <begin position="53"/>
        <end position="70"/>
    </location>
</feature>
<feature type="chain" id="PRO_5027030395" evidence="2">
    <location>
        <begin position="22"/>
        <end position="292"/>
    </location>
</feature>
<evidence type="ECO:0000256" key="2">
    <source>
        <dbReference type="SAM" id="SignalP"/>
    </source>
</evidence>
<protein>
    <submittedName>
        <fullName evidence="3">Uncharacterized protein</fullName>
    </submittedName>
</protein>
<name>A0A6L5JV96_RHOTE</name>
<reference evidence="3 4" key="1">
    <citation type="submission" date="2019-10" db="EMBL/GenBank/DDBJ databases">
        <title>Whole-genome sequence of the purple nonsulfur photosynthetic bacterium Rhodocyclus tenuis.</title>
        <authorList>
            <person name="Kyndt J.A."/>
            <person name="Meyer T.E."/>
        </authorList>
    </citation>
    <scope>NUCLEOTIDE SEQUENCE [LARGE SCALE GENOMIC DNA]</scope>
    <source>
        <strain evidence="3 4">DSM 110</strain>
    </source>
</reference>